<keyword evidence="2" id="KW-0175">Coiled coil</keyword>
<keyword evidence="3" id="KW-0472">Membrane</keyword>
<dbReference type="Pfam" id="PF25989">
    <property type="entry name" value="YknX_C"/>
    <property type="match status" value="1"/>
</dbReference>
<dbReference type="GO" id="GO:1990281">
    <property type="term" value="C:efflux pump complex"/>
    <property type="evidence" value="ECO:0007669"/>
    <property type="project" value="TreeGrafter"/>
</dbReference>
<comment type="caution">
    <text evidence="7">The sequence shown here is derived from an EMBL/GenBank/DDBJ whole genome shotgun (WGS) entry which is preliminary data.</text>
</comment>
<dbReference type="Gene3D" id="2.40.50.100">
    <property type="match status" value="1"/>
</dbReference>
<proteinExistence type="inferred from homology"/>
<dbReference type="Pfam" id="PF25954">
    <property type="entry name" value="Beta-barrel_RND_2"/>
    <property type="match status" value="1"/>
</dbReference>
<dbReference type="GO" id="GO:0015562">
    <property type="term" value="F:efflux transmembrane transporter activity"/>
    <property type="evidence" value="ECO:0007669"/>
    <property type="project" value="TreeGrafter"/>
</dbReference>
<feature type="domain" description="CusB-like beta-barrel" evidence="5">
    <location>
        <begin position="201"/>
        <end position="272"/>
    </location>
</feature>
<keyword evidence="3" id="KW-0812">Transmembrane</keyword>
<keyword evidence="8" id="KW-1185">Reference proteome</keyword>
<dbReference type="PANTHER" id="PTHR30469">
    <property type="entry name" value="MULTIDRUG RESISTANCE PROTEIN MDTA"/>
    <property type="match status" value="1"/>
</dbReference>
<evidence type="ECO:0000259" key="5">
    <source>
        <dbReference type="Pfam" id="PF25954"/>
    </source>
</evidence>
<dbReference type="InterPro" id="IPR058625">
    <property type="entry name" value="MdtA-like_BSH"/>
</dbReference>
<accession>A0A432Y7X6</accession>
<evidence type="ECO:0000259" key="4">
    <source>
        <dbReference type="Pfam" id="PF25917"/>
    </source>
</evidence>
<dbReference type="Proteomes" id="UP000287330">
    <property type="component" value="Unassembled WGS sequence"/>
</dbReference>
<dbReference type="Pfam" id="PF25917">
    <property type="entry name" value="BSH_RND"/>
    <property type="match status" value="1"/>
</dbReference>
<dbReference type="EMBL" id="PIPV01000003">
    <property type="protein sequence ID" value="RUO57085.1"/>
    <property type="molecule type" value="Genomic_DNA"/>
</dbReference>
<dbReference type="SUPFAM" id="SSF111369">
    <property type="entry name" value="HlyD-like secretion proteins"/>
    <property type="match status" value="1"/>
</dbReference>
<organism evidence="7 8">
    <name type="scientific">Idiomarina fontislapidosi</name>
    <dbReference type="NCBI Taxonomy" id="263723"/>
    <lineage>
        <taxon>Bacteria</taxon>
        <taxon>Pseudomonadati</taxon>
        <taxon>Pseudomonadota</taxon>
        <taxon>Gammaproteobacteria</taxon>
        <taxon>Alteromonadales</taxon>
        <taxon>Idiomarinaceae</taxon>
        <taxon>Idiomarina</taxon>
    </lineage>
</organism>
<evidence type="ECO:0000259" key="6">
    <source>
        <dbReference type="Pfam" id="PF25989"/>
    </source>
</evidence>
<gene>
    <name evidence="7" type="ORF">CWE25_05260</name>
</gene>
<feature type="domain" description="YknX-like C-terminal permuted SH3-like" evidence="6">
    <location>
        <begin position="280"/>
        <end position="348"/>
    </location>
</feature>
<dbReference type="Gene3D" id="2.40.30.170">
    <property type="match status" value="1"/>
</dbReference>
<dbReference type="InterPro" id="IPR058792">
    <property type="entry name" value="Beta-barrel_RND_2"/>
</dbReference>
<evidence type="ECO:0000313" key="7">
    <source>
        <dbReference type="EMBL" id="RUO57085.1"/>
    </source>
</evidence>
<dbReference type="PANTHER" id="PTHR30469:SF16">
    <property type="entry name" value="HAE1 FAMILY EFFLUX PUMP MFP COMPONENT"/>
    <property type="match status" value="1"/>
</dbReference>
<dbReference type="FunFam" id="2.40.30.170:FF:000010">
    <property type="entry name" value="Efflux RND transporter periplasmic adaptor subunit"/>
    <property type="match status" value="1"/>
</dbReference>
<dbReference type="InterPro" id="IPR058637">
    <property type="entry name" value="YknX-like_C"/>
</dbReference>
<dbReference type="RefSeq" id="WP_110574624.1">
    <property type="nucleotide sequence ID" value="NZ_PIPV01000003.1"/>
</dbReference>
<dbReference type="AlphaFoldDB" id="A0A432Y7X6"/>
<evidence type="ECO:0000313" key="8">
    <source>
        <dbReference type="Proteomes" id="UP000287330"/>
    </source>
</evidence>
<reference evidence="8" key="1">
    <citation type="journal article" date="2018" name="Front. Microbiol.">
        <title>Genome-Based Analysis Reveals the Taxonomy and Diversity of the Family Idiomarinaceae.</title>
        <authorList>
            <person name="Liu Y."/>
            <person name="Lai Q."/>
            <person name="Shao Z."/>
        </authorList>
    </citation>
    <scope>NUCLEOTIDE SEQUENCE [LARGE SCALE GENOMIC DNA]</scope>
    <source>
        <strain evidence="8">F23</strain>
    </source>
</reference>
<evidence type="ECO:0000256" key="1">
    <source>
        <dbReference type="ARBA" id="ARBA00009477"/>
    </source>
</evidence>
<evidence type="ECO:0000256" key="2">
    <source>
        <dbReference type="SAM" id="Coils"/>
    </source>
</evidence>
<dbReference type="NCBIfam" id="TIGR01730">
    <property type="entry name" value="RND_mfp"/>
    <property type="match status" value="1"/>
</dbReference>
<comment type="similarity">
    <text evidence="1">Belongs to the membrane fusion protein (MFP) (TC 8.A.1) family.</text>
</comment>
<name>A0A432Y7X6_9GAMM</name>
<feature type="domain" description="Multidrug resistance protein MdtA-like barrel-sandwich hybrid" evidence="4">
    <location>
        <begin position="67"/>
        <end position="188"/>
    </location>
</feature>
<dbReference type="Gene3D" id="1.10.287.470">
    <property type="entry name" value="Helix hairpin bin"/>
    <property type="match status" value="1"/>
</dbReference>
<dbReference type="Gene3D" id="2.40.420.20">
    <property type="match status" value="1"/>
</dbReference>
<protein>
    <submittedName>
        <fullName evidence="7">Efflux transporter periplasmic adaptor subunit</fullName>
    </submittedName>
</protein>
<sequence>MARRNWINPITFVVIALIALAIYFFAFPPAKKVEEQSQPSVPVRTQIVAMSEYRDVIEALGTAQANETVEITSQTQDIVDAIYFDSGDRVEQGQLLAELNARKEVARVQQLQFSLNEAERQLERLTSLRRQNAASQQQVEEQDVEVNRLQAELEVADATLAEMKIYAPFTGRVGIREVSPGALVAPGDIFTTLDDISPIKVDFSVPERYFASLAVDQEVIARNRAYPAEQFRGRITSIDSRIDPVTRSVRVRAKLGNDDERLRPGMLLQITLLRSIDEALILPEKALLPIQNRQYVFILTPDNRAKQVEVTIGRRKPGVVEIVDGIKPGDEVIVEGLVRLRDGIPVDVRED</sequence>
<dbReference type="InterPro" id="IPR006143">
    <property type="entry name" value="RND_pump_MFP"/>
</dbReference>
<feature type="coiled-coil region" evidence="2">
    <location>
        <begin position="101"/>
        <end position="159"/>
    </location>
</feature>
<keyword evidence="3" id="KW-1133">Transmembrane helix</keyword>
<evidence type="ECO:0000256" key="3">
    <source>
        <dbReference type="SAM" id="Phobius"/>
    </source>
</evidence>
<feature type="transmembrane region" description="Helical" evidence="3">
    <location>
        <begin position="6"/>
        <end position="27"/>
    </location>
</feature>
<dbReference type="OrthoDB" id="9806939at2"/>